<protein>
    <submittedName>
        <fullName evidence="1">Uncharacterized protein</fullName>
    </submittedName>
</protein>
<name>M1MP91_9CLOT</name>
<proteinExistence type="predicted"/>
<dbReference type="OrthoDB" id="1931247at2"/>
<keyword evidence="2" id="KW-1185">Reference proteome</keyword>
<organism evidence="1 2">
    <name type="scientific">Clostridium saccharoperbutylacetonicum N1-4(HMT)</name>
    <dbReference type="NCBI Taxonomy" id="931276"/>
    <lineage>
        <taxon>Bacteria</taxon>
        <taxon>Bacillati</taxon>
        <taxon>Bacillota</taxon>
        <taxon>Clostridia</taxon>
        <taxon>Eubacteriales</taxon>
        <taxon>Clostridiaceae</taxon>
        <taxon>Clostridium</taxon>
    </lineage>
</organism>
<dbReference type="RefSeq" id="WP_015395971.1">
    <property type="nucleotide sequence ID" value="NC_020292.1"/>
</dbReference>
<geneLocation type="plasmid" evidence="1 2">
    <name>Csp_135p</name>
</geneLocation>
<dbReference type="AlphaFoldDB" id="M1MP91"/>
<evidence type="ECO:0000313" key="1">
    <source>
        <dbReference type="EMBL" id="AGF59664.1"/>
    </source>
</evidence>
<dbReference type="KEGG" id="csr:Cspa_135p01040"/>
<dbReference type="PATRIC" id="fig|931276.5.peg.5989"/>
<reference evidence="1 2" key="1">
    <citation type="submission" date="2013-02" db="EMBL/GenBank/DDBJ databases">
        <title>Genome sequence of Clostridium saccharoperbutylacetonicum N1-4(HMT).</title>
        <authorList>
            <person name="Poehlein A."/>
            <person name="Daniel R."/>
        </authorList>
    </citation>
    <scope>NUCLEOTIDE SEQUENCE [LARGE SCALE GENOMIC DNA]</scope>
    <source>
        <strain evidence="2">N1-4(HMT)</strain>
        <plasmid evidence="2">Plasmid Csp_135p</plasmid>
    </source>
</reference>
<accession>M1MP91</accession>
<dbReference type="Proteomes" id="UP000011728">
    <property type="component" value="Plasmid Csp_135p"/>
</dbReference>
<keyword evidence="1" id="KW-0614">Plasmid</keyword>
<dbReference type="EMBL" id="CP004122">
    <property type="protein sequence ID" value="AGF59664.1"/>
    <property type="molecule type" value="Genomic_DNA"/>
</dbReference>
<sequence>MNDTIKIADLDSEAFDKKQIALAIRNSTFNDILTCSLKAESIITACEHCSLKVICDGIDKLSEEYIAKTSSVIKNFSF</sequence>
<gene>
    <name evidence="1" type="ORF">Cspa_135p01040</name>
</gene>
<evidence type="ECO:0000313" key="2">
    <source>
        <dbReference type="Proteomes" id="UP000011728"/>
    </source>
</evidence>
<dbReference type="HOGENOM" id="CLU_173867_0_0_9"/>